<keyword evidence="3" id="KW-1185">Reference proteome</keyword>
<evidence type="ECO:0000313" key="2">
    <source>
        <dbReference type="EMBL" id="KAF8877328.1"/>
    </source>
</evidence>
<comment type="caution">
    <text evidence="2">The sequence shown here is derived from an EMBL/GenBank/DDBJ whole genome shotgun (WGS) entry which is preliminary data.</text>
</comment>
<accession>A0A9P5NCG6</accession>
<gene>
    <name evidence="2" type="ORF">CPB84DRAFT_1795153</name>
</gene>
<reference evidence="2" key="1">
    <citation type="submission" date="2020-11" db="EMBL/GenBank/DDBJ databases">
        <authorList>
            <consortium name="DOE Joint Genome Institute"/>
            <person name="Ahrendt S."/>
            <person name="Riley R."/>
            <person name="Andreopoulos W."/>
            <person name="LaButti K."/>
            <person name="Pangilinan J."/>
            <person name="Ruiz-duenas F.J."/>
            <person name="Barrasa J.M."/>
            <person name="Sanchez-Garcia M."/>
            <person name="Camarero S."/>
            <person name="Miyauchi S."/>
            <person name="Serrano A."/>
            <person name="Linde D."/>
            <person name="Babiker R."/>
            <person name="Drula E."/>
            <person name="Ayuso-Fernandez I."/>
            <person name="Pacheco R."/>
            <person name="Padilla G."/>
            <person name="Ferreira P."/>
            <person name="Barriuso J."/>
            <person name="Kellner H."/>
            <person name="Castanera R."/>
            <person name="Alfaro M."/>
            <person name="Ramirez L."/>
            <person name="Pisabarro A.G."/>
            <person name="Kuo A."/>
            <person name="Tritt A."/>
            <person name="Lipzen A."/>
            <person name="He G."/>
            <person name="Yan M."/>
            <person name="Ng V."/>
            <person name="Cullen D."/>
            <person name="Martin F."/>
            <person name="Rosso M.-N."/>
            <person name="Henrissat B."/>
            <person name="Hibbett D."/>
            <person name="Martinez A.T."/>
            <person name="Grigoriev I.V."/>
        </authorList>
    </citation>
    <scope>NUCLEOTIDE SEQUENCE</scope>
    <source>
        <strain evidence="2">AH 44721</strain>
    </source>
</reference>
<proteinExistence type="predicted"/>
<dbReference type="AlphaFoldDB" id="A0A9P5NCG6"/>
<organism evidence="2 3">
    <name type="scientific">Gymnopilus junonius</name>
    <name type="common">Spectacular rustgill mushroom</name>
    <name type="synonym">Gymnopilus spectabilis subsp. junonius</name>
    <dbReference type="NCBI Taxonomy" id="109634"/>
    <lineage>
        <taxon>Eukaryota</taxon>
        <taxon>Fungi</taxon>
        <taxon>Dikarya</taxon>
        <taxon>Basidiomycota</taxon>
        <taxon>Agaricomycotina</taxon>
        <taxon>Agaricomycetes</taxon>
        <taxon>Agaricomycetidae</taxon>
        <taxon>Agaricales</taxon>
        <taxon>Agaricineae</taxon>
        <taxon>Hymenogastraceae</taxon>
        <taxon>Gymnopilus</taxon>
    </lineage>
</organism>
<protein>
    <submittedName>
        <fullName evidence="2">Uncharacterized protein</fullName>
    </submittedName>
</protein>
<feature type="compositionally biased region" description="Polar residues" evidence="1">
    <location>
        <begin position="50"/>
        <end position="62"/>
    </location>
</feature>
<dbReference type="Proteomes" id="UP000724874">
    <property type="component" value="Unassembled WGS sequence"/>
</dbReference>
<feature type="region of interest" description="Disordered" evidence="1">
    <location>
        <begin position="34"/>
        <end position="64"/>
    </location>
</feature>
<sequence length="96" mass="10593">MVDLHTDTELKVGTALSPHQLPYSNHLPRESPPLNMNIVPFNPPRPPSVIITTDTRGRSNMKTMEGPFMTSNVNMNLNAIAYFAVLGNLKSSEGKM</sequence>
<evidence type="ECO:0000313" key="3">
    <source>
        <dbReference type="Proteomes" id="UP000724874"/>
    </source>
</evidence>
<dbReference type="EMBL" id="JADNYJ010000172">
    <property type="protein sequence ID" value="KAF8877328.1"/>
    <property type="molecule type" value="Genomic_DNA"/>
</dbReference>
<name>A0A9P5NCG6_GYMJU</name>
<evidence type="ECO:0000256" key="1">
    <source>
        <dbReference type="SAM" id="MobiDB-lite"/>
    </source>
</evidence>